<accession>A0A5N8XWF9</accession>
<dbReference type="Proteomes" id="UP000400924">
    <property type="component" value="Unassembled WGS sequence"/>
</dbReference>
<feature type="compositionally biased region" description="Low complexity" evidence="1">
    <location>
        <begin position="166"/>
        <end position="178"/>
    </location>
</feature>
<dbReference type="SUPFAM" id="SSF51735">
    <property type="entry name" value="NAD(P)-binding Rossmann-fold domains"/>
    <property type="match status" value="1"/>
</dbReference>
<feature type="region of interest" description="Disordered" evidence="1">
    <location>
        <begin position="65"/>
        <end position="245"/>
    </location>
</feature>
<dbReference type="Gene3D" id="3.40.50.720">
    <property type="entry name" value="NAD(P)-binding Rossmann-like Domain"/>
    <property type="match status" value="1"/>
</dbReference>
<gene>
    <name evidence="3" type="ORF">FNH08_43080</name>
</gene>
<name>A0A5N8XWF9_9ACTN</name>
<keyword evidence="4" id="KW-1185">Reference proteome</keyword>
<sequence length="603" mass="67004">MVLGGVPARSARAVHPGGHRPDLRRDLHRLGQDRDDVLLHALPRAHTRRGDDVEVLRRRQVLHLRVRRPPPRLPQGVRQPPGRPAAEHQHHLLRLRRGVRHRHRGDQRRRRGGLPGPRQGDRERPRPRPGTDRQGTLRHRHRRPRRRRPVGRVPRQPRSPRPRLPARPGRPGQGPAVRHQTRHLCRHQRPLPGPRHLRLLHTQRQKPPGRRPTPGRRTGRRGDLPGAARPHPRHRTDPSRHPLRPGEGVVAVVKTVVVTGGSGMLGGNLTRSLAAAGMRVRSLDLRPPMEPVPGVEHLTADIRDTGRVRAALTGADAVVHTAAALPSYPEDEIRSIIVDGTRTVLRAAQDTGLERAVHISSTAVYGLPDVVPTTEDHPRRPVDAYSRAKSGAEEVAEEFRARGLCVPILRPKTFLGPGRMGLFAMLFEWAEEGRNFPVLGRGDVRIQMFSVDDLVDAVATALTAPAETADDTFNLAAAEFGTLREDFQAVLDAAGHGKRVVSVPAAPAVVTLELLSRLRLSPVYGRLIHKLRADSYVSTDKVREVLGWSPRHSNRDAILSTYRWWRTSRATTGATTSTGRASTGRTSREPWKQGALSLAKAFF</sequence>
<dbReference type="InterPro" id="IPR050177">
    <property type="entry name" value="Lipid_A_modif_metabolic_enz"/>
</dbReference>
<proteinExistence type="predicted"/>
<evidence type="ECO:0000259" key="2">
    <source>
        <dbReference type="Pfam" id="PF01370"/>
    </source>
</evidence>
<dbReference type="InterPro" id="IPR036291">
    <property type="entry name" value="NAD(P)-bd_dom_sf"/>
</dbReference>
<feature type="region of interest" description="Disordered" evidence="1">
    <location>
        <begin position="1"/>
        <end position="25"/>
    </location>
</feature>
<evidence type="ECO:0000313" key="4">
    <source>
        <dbReference type="Proteomes" id="UP000400924"/>
    </source>
</evidence>
<dbReference type="InterPro" id="IPR001509">
    <property type="entry name" value="Epimerase_deHydtase"/>
</dbReference>
<feature type="domain" description="NAD-dependent epimerase/dehydratase" evidence="2">
    <location>
        <begin position="256"/>
        <end position="476"/>
    </location>
</feature>
<reference evidence="3 4" key="1">
    <citation type="submission" date="2019-07" db="EMBL/GenBank/DDBJ databases">
        <title>New species of Amycolatopsis and Streptomyces.</title>
        <authorList>
            <person name="Duangmal K."/>
            <person name="Teo W.F.A."/>
            <person name="Lipun K."/>
        </authorList>
    </citation>
    <scope>NUCLEOTIDE SEQUENCE [LARGE SCALE GENOMIC DNA]</scope>
    <source>
        <strain evidence="3 4">NBRC 106415</strain>
    </source>
</reference>
<evidence type="ECO:0000313" key="3">
    <source>
        <dbReference type="EMBL" id="MPY63707.1"/>
    </source>
</evidence>
<protein>
    <submittedName>
        <fullName evidence="3">NAD-dependent epimerase/dehydratase family protein</fullName>
    </submittedName>
</protein>
<evidence type="ECO:0000256" key="1">
    <source>
        <dbReference type="SAM" id="MobiDB-lite"/>
    </source>
</evidence>
<dbReference type="EMBL" id="VJZC01000619">
    <property type="protein sequence ID" value="MPY63707.1"/>
    <property type="molecule type" value="Genomic_DNA"/>
</dbReference>
<feature type="compositionally biased region" description="Basic residues" evidence="1">
    <location>
        <begin position="179"/>
        <end position="219"/>
    </location>
</feature>
<dbReference type="PANTHER" id="PTHR43245">
    <property type="entry name" value="BIFUNCTIONAL POLYMYXIN RESISTANCE PROTEIN ARNA"/>
    <property type="match status" value="1"/>
</dbReference>
<feature type="compositionally biased region" description="Basic and acidic residues" evidence="1">
    <location>
        <begin position="119"/>
        <end position="131"/>
    </location>
</feature>
<comment type="caution">
    <text evidence="3">The sequence shown here is derived from an EMBL/GenBank/DDBJ whole genome shotgun (WGS) entry which is preliminary data.</text>
</comment>
<dbReference type="AlphaFoldDB" id="A0A5N8XWF9"/>
<dbReference type="OrthoDB" id="9801785at2"/>
<feature type="compositionally biased region" description="Basic residues" evidence="1">
    <location>
        <begin position="136"/>
        <end position="150"/>
    </location>
</feature>
<organism evidence="3 4">
    <name type="scientific">Streptomyces spongiae</name>
    <dbReference type="NCBI Taxonomy" id="565072"/>
    <lineage>
        <taxon>Bacteria</taxon>
        <taxon>Bacillati</taxon>
        <taxon>Actinomycetota</taxon>
        <taxon>Actinomycetes</taxon>
        <taxon>Kitasatosporales</taxon>
        <taxon>Streptomycetaceae</taxon>
        <taxon>Streptomyces</taxon>
    </lineage>
</organism>
<feature type="compositionally biased region" description="Basic residues" evidence="1">
    <location>
        <begin position="91"/>
        <end position="112"/>
    </location>
</feature>
<dbReference type="Pfam" id="PF01370">
    <property type="entry name" value="Epimerase"/>
    <property type="match status" value="1"/>
</dbReference>